<dbReference type="PANTHER" id="PTHR12047:SF2">
    <property type="entry name" value="FANCONI ANEMIA GROUP A PROTEIN"/>
    <property type="match status" value="1"/>
</dbReference>
<sequence length="289" mass="31645">GSALSAAHVLGLAALQVELHYCRHACPPVQLTGSSAAALPASECLSDALICSTRSHMAFCLRFGSTPQTRRRDSALIRGVGCVMCEALVFLCRFCVAVLSYGLCRANARSEELHNFIPERLYKKAQYVTARLVPETRAHLSDEGESDPSGDGADLTGTVEDSAVALWRNAQIRSLKTRPHYQVRSEPRGSADGRVLKTLSFSEWLSSELRVQRSRDALTDAERQEYEQWACEQHYLPMSRRDGGCEGDVRRACALIIAAVLERHAASRTGGSSLEHTDGCLPDLLSLLQ</sequence>
<dbReference type="Proteomes" id="UP001529510">
    <property type="component" value="Unassembled WGS sequence"/>
</dbReference>
<proteinExistence type="predicted"/>
<gene>
    <name evidence="2" type="ORF">M9458_054132</name>
</gene>
<comment type="caution">
    <text evidence="2">The sequence shown here is derived from an EMBL/GenBank/DDBJ whole genome shotgun (WGS) entry which is preliminary data.</text>
</comment>
<dbReference type="EMBL" id="JAMKFB020000292">
    <property type="protein sequence ID" value="KAL0150539.1"/>
    <property type="molecule type" value="Genomic_DNA"/>
</dbReference>
<dbReference type="Pfam" id="PF24783">
    <property type="entry name" value="FANCA_arcN"/>
    <property type="match status" value="2"/>
</dbReference>
<accession>A0ABD0MK65</accession>
<evidence type="ECO:0000259" key="1">
    <source>
        <dbReference type="Pfam" id="PF24783"/>
    </source>
</evidence>
<evidence type="ECO:0000313" key="2">
    <source>
        <dbReference type="EMBL" id="KAL0150539.1"/>
    </source>
</evidence>
<feature type="non-terminal residue" evidence="2">
    <location>
        <position position="1"/>
    </location>
</feature>
<dbReference type="PANTHER" id="PTHR12047">
    <property type="entry name" value="FANCONI ANEMIA GROUP A PROTEIN"/>
    <property type="match status" value="1"/>
</dbReference>
<dbReference type="InterPro" id="IPR055387">
    <property type="entry name" value="FANCA_arcN"/>
</dbReference>
<protein>
    <recommendedName>
        <fullName evidence="1">Fanconi anaemia group A protein arcN subdomain domain-containing protein</fullName>
    </recommendedName>
</protein>
<feature type="non-terminal residue" evidence="2">
    <location>
        <position position="289"/>
    </location>
</feature>
<feature type="domain" description="Fanconi anaemia group A protein arcN subdomain" evidence="1">
    <location>
        <begin position="82"/>
        <end position="137"/>
    </location>
</feature>
<keyword evidence="3" id="KW-1185">Reference proteome</keyword>
<evidence type="ECO:0000313" key="3">
    <source>
        <dbReference type="Proteomes" id="UP001529510"/>
    </source>
</evidence>
<name>A0ABD0MK65_CIRMR</name>
<organism evidence="2 3">
    <name type="scientific">Cirrhinus mrigala</name>
    <name type="common">Mrigala</name>
    <dbReference type="NCBI Taxonomy" id="683832"/>
    <lineage>
        <taxon>Eukaryota</taxon>
        <taxon>Metazoa</taxon>
        <taxon>Chordata</taxon>
        <taxon>Craniata</taxon>
        <taxon>Vertebrata</taxon>
        <taxon>Euteleostomi</taxon>
        <taxon>Actinopterygii</taxon>
        <taxon>Neopterygii</taxon>
        <taxon>Teleostei</taxon>
        <taxon>Ostariophysi</taxon>
        <taxon>Cypriniformes</taxon>
        <taxon>Cyprinidae</taxon>
        <taxon>Labeoninae</taxon>
        <taxon>Labeonini</taxon>
        <taxon>Cirrhinus</taxon>
    </lineage>
</organism>
<dbReference type="AlphaFoldDB" id="A0ABD0MK65"/>
<feature type="domain" description="Fanconi anaemia group A protein arcN subdomain" evidence="1">
    <location>
        <begin position="1"/>
        <end position="64"/>
    </location>
</feature>
<reference evidence="2 3" key="1">
    <citation type="submission" date="2024-05" db="EMBL/GenBank/DDBJ databases">
        <title>Genome sequencing and assembly of Indian major carp, Cirrhinus mrigala (Hamilton, 1822).</title>
        <authorList>
            <person name="Mohindra V."/>
            <person name="Chowdhury L.M."/>
            <person name="Lal K."/>
            <person name="Jena J.K."/>
        </authorList>
    </citation>
    <scope>NUCLEOTIDE SEQUENCE [LARGE SCALE GENOMIC DNA]</scope>
    <source>
        <strain evidence="2">CM1030</strain>
        <tissue evidence="2">Blood</tissue>
    </source>
</reference>
<dbReference type="InterPro" id="IPR003516">
    <property type="entry name" value="FANCA"/>
</dbReference>